<reference evidence="1" key="1">
    <citation type="journal article" date="2020" name="Stud. Mycol.">
        <title>101 Dothideomycetes genomes: a test case for predicting lifestyles and emergence of pathogens.</title>
        <authorList>
            <person name="Haridas S."/>
            <person name="Albert R."/>
            <person name="Binder M."/>
            <person name="Bloem J."/>
            <person name="Labutti K."/>
            <person name="Salamov A."/>
            <person name="Andreopoulos B."/>
            <person name="Baker S."/>
            <person name="Barry K."/>
            <person name="Bills G."/>
            <person name="Bluhm B."/>
            <person name="Cannon C."/>
            <person name="Castanera R."/>
            <person name="Culley D."/>
            <person name="Daum C."/>
            <person name="Ezra D."/>
            <person name="Gonzalez J."/>
            <person name="Henrissat B."/>
            <person name="Kuo A."/>
            <person name="Liang C."/>
            <person name="Lipzen A."/>
            <person name="Lutzoni F."/>
            <person name="Magnuson J."/>
            <person name="Mondo S."/>
            <person name="Nolan M."/>
            <person name="Ohm R."/>
            <person name="Pangilinan J."/>
            <person name="Park H.-J."/>
            <person name="Ramirez L."/>
            <person name="Alfaro M."/>
            <person name="Sun H."/>
            <person name="Tritt A."/>
            <person name="Yoshinaga Y."/>
            <person name="Zwiers L.-H."/>
            <person name="Turgeon B."/>
            <person name="Goodwin S."/>
            <person name="Spatafora J."/>
            <person name="Crous P."/>
            <person name="Grigoriev I."/>
        </authorList>
    </citation>
    <scope>NUCLEOTIDE SEQUENCE</scope>
    <source>
        <strain evidence="1">CBS 627.86</strain>
    </source>
</reference>
<proteinExistence type="predicted"/>
<dbReference type="AlphaFoldDB" id="A0A6A5ZCR8"/>
<evidence type="ECO:0000313" key="2">
    <source>
        <dbReference type="Proteomes" id="UP000799770"/>
    </source>
</evidence>
<dbReference type="Proteomes" id="UP000799770">
    <property type="component" value="Unassembled WGS sequence"/>
</dbReference>
<dbReference type="EMBL" id="ML977319">
    <property type="protein sequence ID" value="KAF2116995.1"/>
    <property type="molecule type" value="Genomic_DNA"/>
</dbReference>
<evidence type="ECO:0000313" key="1">
    <source>
        <dbReference type="EMBL" id="KAF2116995.1"/>
    </source>
</evidence>
<protein>
    <submittedName>
        <fullName evidence="1">Uncharacterized protein</fullName>
    </submittedName>
</protein>
<keyword evidence="2" id="KW-1185">Reference proteome</keyword>
<name>A0A6A5ZCR8_9PLEO</name>
<accession>A0A6A5ZCR8</accession>
<gene>
    <name evidence="1" type="ORF">BDV96DRAFT_571384</name>
</gene>
<sequence>MRNIIQAHSIPCAHPQMALRVAPLNSPTDGFNNGFSYDWRQQNHPLLQAARTEPSKIDTLLQPYLHNHAFPKAIEQHMRDYVNICVTPGLYGDQAPDRPNWYYANCLVHGMLLGRAYSLLSTPMRPPKSLSNPIDFPFIKLPAELRLLIYEYYKEDQAQRQRYWDVMTRVFLKALWSGRDPEEGSRYITGVILLAGGHALSTAAPLLRGYGKRWIWWDDRIAVPEHSWGWQELRQAIMATSSLPRSNTNIRRLRNSWERVRSDWDTQADIAGNRLEDRERMRQEQDIWCKSSEYVSTDVLQILDLAREHLRTDERDWTPPELAAKFLGPMFEKNEEGHRIWQATGLVPRALEKLPEEVSDGEPW</sequence>
<organism evidence="1 2">
    <name type="scientific">Lophiotrema nucula</name>
    <dbReference type="NCBI Taxonomy" id="690887"/>
    <lineage>
        <taxon>Eukaryota</taxon>
        <taxon>Fungi</taxon>
        <taxon>Dikarya</taxon>
        <taxon>Ascomycota</taxon>
        <taxon>Pezizomycotina</taxon>
        <taxon>Dothideomycetes</taxon>
        <taxon>Pleosporomycetidae</taxon>
        <taxon>Pleosporales</taxon>
        <taxon>Lophiotremataceae</taxon>
        <taxon>Lophiotrema</taxon>
    </lineage>
</organism>
<dbReference type="OrthoDB" id="2931622at2759"/>